<dbReference type="AlphaFoldDB" id="A0A2K6U1P2"/>
<accession>A0A2K6U1P2</accession>
<dbReference type="GO" id="GO:0032584">
    <property type="term" value="C:growth cone membrane"/>
    <property type="evidence" value="ECO:0007669"/>
    <property type="project" value="Ensembl"/>
</dbReference>
<dbReference type="OrthoDB" id="272977at2759"/>
<dbReference type="STRING" id="39432.ENSSBOP00000025799"/>
<dbReference type="InterPro" id="IPR048630">
    <property type="entry name" value="Sec8_M"/>
</dbReference>
<evidence type="ECO:0000313" key="9">
    <source>
        <dbReference type="Ensembl" id="ENSSBOP00000025799.1"/>
    </source>
</evidence>
<evidence type="ECO:0000256" key="6">
    <source>
        <dbReference type="SAM" id="Coils"/>
    </source>
</evidence>
<evidence type="ECO:0000256" key="5">
    <source>
        <dbReference type="RuleBase" id="RU367079"/>
    </source>
</evidence>
<evidence type="ECO:0000256" key="1">
    <source>
        <dbReference type="ARBA" id="ARBA00010470"/>
    </source>
</evidence>
<comment type="function">
    <text evidence="5">Component of the exocyst complex involved in the docking of exocytic vesicles with fusion sites on the plasma membrane.</text>
</comment>
<keyword evidence="10" id="KW-1185">Reference proteome</keyword>
<dbReference type="RefSeq" id="XP_003921032.1">
    <property type="nucleotide sequence ID" value="XM_003920983.2"/>
</dbReference>
<keyword evidence="6" id="KW-0175">Coiled coil</keyword>
<dbReference type="GO" id="GO:0030165">
    <property type="term" value="F:PDZ domain binding"/>
    <property type="evidence" value="ECO:0007669"/>
    <property type="project" value="Ensembl"/>
</dbReference>
<evidence type="ECO:0000313" key="10">
    <source>
        <dbReference type="Proteomes" id="UP000233220"/>
    </source>
</evidence>
<dbReference type="GO" id="GO:0035748">
    <property type="term" value="C:myelin sheath abaxonal region"/>
    <property type="evidence" value="ECO:0007669"/>
    <property type="project" value="Ensembl"/>
</dbReference>
<dbReference type="GO" id="GO:0048341">
    <property type="term" value="P:paraxial mesoderm formation"/>
    <property type="evidence" value="ECO:0007669"/>
    <property type="project" value="Ensembl"/>
</dbReference>
<dbReference type="GO" id="GO:0045202">
    <property type="term" value="C:synapse"/>
    <property type="evidence" value="ECO:0007669"/>
    <property type="project" value="TreeGrafter"/>
</dbReference>
<keyword evidence="2 5" id="KW-0813">Transport</keyword>
<keyword evidence="3 5" id="KW-0268">Exocytosis</keyword>
<evidence type="ECO:0000256" key="2">
    <source>
        <dbReference type="ARBA" id="ARBA00022448"/>
    </source>
</evidence>
<dbReference type="GO" id="GO:0006893">
    <property type="term" value="P:Golgi to plasma membrane transport"/>
    <property type="evidence" value="ECO:0007669"/>
    <property type="project" value="TreeGrafter"/>
</dbReference>
<dbReference type="Ensembl" id="ENSSBOT00000042668.1">
    <property type="protein sequence ID" value="ENSSBOP00000025799.1"/>
    <property type="gene ID" value="ENSSBOG00000029338.1"/>
</dbReference>
<dbReference type="GO" id="GO:0000145">
    <property type="term" value="C:exocyst"/>
    <property type="evidence" value="ECO:0007669"/>
    <property type="project" value="UniProtKB-UniRule"/>
</dbReference>
<dbReference type="KEGG" id="sbq:101033627"/>
<dbReference type="GO" id="GO:0006904">
    <property type="term" value="P:vesicle docking involved in exocytosis"/>
    <property type="evidence" value="ECO:0007669"/>
    <property type="project" value="InterPro"/>
</dbReference>
<dbReference type="GO" id="GO:0071806">
    <property type="term" value="P:protein transmembrane transport"/>
    <property type="evidence" value="ECO:0007669"/>
    <property type="project" value="Ensembl"/>
</dbReference>
<dbReference type="GO" id="GO:0090522">
    <property type="term" value="P:vesicle tethering involved in exocytosis"/>
    <property type="evidence" value="ECO:0007669"/>
    <property type="project" value="UniProtKB-UniRule"/>
</dbReference>
<dbReference type="GeneTree" id="ENSGT00390000001439"/>
<dbReference type="GeneID" id="101033627"/>
<proteinExistence type="inferred from homology"/>
<dbReference type="GO" id="GO:0006612">
    <property type="term" value="P:protein targeting to membrane"/>
    <property type="evidence" value="ECO:0007669"/>
    <property type="project" value="UniProtKB-UniRule"/>
</dbReference>
<gene>
    <name evidence="9" type="primary">EXOC4</name>
</gene>
<evidence type="ECO:0000259" key="7">
    <source>
        <dbReference type="Pfam" id="PF04048"/>
    </source>
</evidence>
<feature type="domain" description="Exocyst complex component Sec8 middle helical bundle" evidence="8">
    <location>
        <begin position="271"/>
        <end position="503"/>
    </location>
</feature>
<organism evidence="9 10">
    <name type="scientific">Saimiri boliviensis boliviensis</name>
    <name type="common">Bolivian squirrel monkey</name>
    <dbReference type="NCBI Taxonomy" id="39432"/>
    <lineage>
        <taxon>Eukaryota</taxon>
        <taxon>Metazoa</taxon>
        <taxon>Chordata</taxon>
        <taxon>Craniata</taxon>
        <taxon>Vertebrata</taxon>
        <taxon>Euteleostomi</taxon>
        <taxon>Mammalia</taxon>
        <taxon>Eutheria</taxon>
        <taxon>Euarchontoglires</taxon>
        <taxon>Primates</taxon>
        <taxon>Haplorrhini</taxon>
        <taxon>Platyrrhini</taxon>
        <taxon>Cebidae</taxon>
        <taxon>Saimiriinae</taxon>
        <taxon>Saimiri</taxon>
    </lineage>
</organism>
<feature type="domain" description="Exocyst complex component Sec8 N-terminal" evidence="7">
    <location>
        <begin position="45"/>
        <end position="143"/>
    </location>
</feature>
<dbReference type="Proteomes" id="UP000233220">
    <property type="component" value="Unplaced"/>
</dbReference>
<dbReference type="PANTHER" id="PTHR14146">
    <property type="entry name" value="EXOCYST COMPLEX COMPONENT 4"/>
    <property type="match status" value="1"/>
</dbReference>
<evidence type="ECO:0000256" key="3">
    <source>
        <dbReference type="ARBA" id="ARBA00022483"/>
    </source>
</evidence>
<evidence type="ECO:0000256" key="4">
    <source>
        <dbReference type="ARBA" id="ARBA00022927"/>
    </source>
</evidence>
<sequence length="974" mass="110542">MAAEAAGGKYRSSVSKSKDPSGLLISVIRTLSTSDDVEDRENEKGRLEEAYEKCDRDLDELIVQHYTELTTAIRTYQSITERITNSRNKIKQVKENLLSCKMLLHCKRDELRKLWIEGIEHKHVLNLLDEIENIKQVPQKLEQCMASKHYLSATDMLVSAVESLEGPLLQVEGLSDLRLELHSKKMNLHLVLIDELHRHLYIKSTSRVVQRNKEKGKMSSLVKDASVPLIDVTNLPTPRKFLDTSQYSTAGSSSVKEINLQDIKEDLELDPEDNSTLFMGILIKGLAKLKKIPETVKAIIERLEQELKQIVKRSTTQVADSGYQRGENLTVENQPRLLLELLELLFDKFNAVATAHSVVLGYLQDTVVTPLTQQEDIKLYDMADVWVKIQDVLQMLLTEYLDMKNTRTASEPSAQLSYASTGREFAAFFAKKKPQRPKNSLFKFESSSHAISMSAYLREQRRELYSRSGELQGGPDDNLIEGGGTKFVCKPGARNITVIFHPLLRFIQEIEHALGLGPAKQCPLREFLTVYIKNIFLNQVLAEINKEIEGVTKTSDPLKILANADTMKVLGVQRPLLQSTIIVEKTVQDLMNLMHDLSAYSDQFLNMVCVKLQEYKDTCTAAYRGIVQSEEKLVISASWAKDDDISRLLKSLPNWMNMAQPKQLRPKREEEEDFIRAAFGKESEVLIGNLGDKLIPPQDILRDVSDLKALANMHESLEWLAGRTKSAFSNLSTSQTLSPAQESHTNMDLPPVSEQIMQTLSELAKSFQDMADRCLLVLHLEVRVHCFHYLIPLAKEGNYAIVANVESMDYDPLVVKLNKDISAIEEAMSASLQQHKFQYIFEGLGHLISCILINGAQYFRRISESGIKKMCRNIFVLQQNLTNITMSREADLDFARQYYEMLYNTADELLNLVVDQGVKYTELEYIHALTLLHRSQTGVGEQTTQNMRLQRLKEIICEQAAIKQATKDKKITTV</sequence>
<dbReference type="InterPro" id="IPR039682">
    <property type="entry name" value="Sec8/EXOC4"/>
</dbReference>
<dbReference type="Pfam" id="PF04048">
    <property type="entry name" value="Sec8_N"/>
    <property type="match status" value="1"/>
</dbReference>
<feature type="coiled-coil region" evidence="6">
    <location>
        <begin position="37"/>
        <end position="96"/>
    </location>
</feature>
<reference evidence="9" key="1">
    <citation type="submission" date="2025-08" db="UniProtKB">
        <authorList>
            <consortium name="Ensembl"/>
        </authorList>
    </citation>
    <scope>IDENTIFICATION</scope>
</reference>
<protein>
    <recommendedName>
        <fullName evidence="5">Exocyst complex component Sec8</fullName>
    </recommendedName>
</protein>
<dbReference type="GO" id="GO:0007268">
    <property type="term" value="P:chemical synaptic transmission"/>
    <property type="evidence" value="ECO:0007669"/>
    <property type="project" value="TreeGrafter"/>
</dbReference>
<dbReference type="Pfam" id="PF20652">
    <property type="entry name" value="Sec8_C"/>
    <property type="match status" value="1"/>
</dbReference>
<keyword evidence="4 5" id="KW-0653">Protein transport</keyword>
<name>A0A2K6U1P2_SAIBB</name>
<evidence type="ECO:0000259" key="8">
    <source>
        <dbReference type="Pfam" id="PF20652"/>
    </source>
</evidence>
<reference evidence="9" key="2">
    <citation type="submission" date="2025-09" db="UniProtKB">
        <authorList>
            <consortium name="Ensembl"/>
        </authorList>
    </citation>
    <scope>IDENTIFICATION</scope>
</reference>
<dbReference type="GO" id="GO:0005813">
    <property type="term" value="C:centrosome"/>
    <property type="evidence" value="ECO:0007669"/>
    <property type="project" value="Ensembl"/>
</dbReference>
<comment type="similarity">
    <text evidence="1 5">Belongs to the SEC8 family.</text>
</comment>
<dbReference type="OMA" id="HMEVRCR"/>
<dbReference type="PANTHER" id="PTHR14146:SF0">
    <property type="entry name" value="EXOCYST COMPLEX COMPONENT 4"/>
    <property type="match status" value="1"/>
</dbReference>
<dbReference type="GO" id="GO:0005902">
    <property type="term" value="C:microvillus"/>
    <property type="evidence" value="ECO:0007669"/>
    <property type="project" value="Ensembl"/>
</dbReference>
<dbReference type="InterPro" id="IPR007191">
    <property type="entry name" value="Sec8_exocyst_N"/>
</dbReference>
<dbReference type="CTD" id="60412"/>